<organism evidence="1 2">
    <name type="scientific">Streptomyces avidinii</name>
    <dbReference type="NCBI Taxonomy" id="1895"/>
    <lineage>
        <taxon>Bacteria</taxon>
        <taxon>Bacillati</taxon>
        <taxon>Actinomycetota</taxon>
        <taxon>Actinomycetes</taxon>
        <taxon>Kitasatosporales</taxon>
        <taxon>Streptomycetaceae</taxon>
        <taxon>Streptomyces</taxon>
    </lineage>
</organism>
<keyword evidence="2" id="KW-1185">Reference proteome</keyword>
<name>A0ABS4KY69_STRAV</name>
<evidence type="ECO:0000313" key="1">
    <source>
        <dbReference type="EMBL" id="MBP2034982.1"/>
    </source>
</evidence>
<evidence type="ECO:0008006" key="3">
    <source>
        <dbReference type="Google" id="ProtNLM"/>
    </source>
</evidence>
<reference evidence="1 2" key="1">
    <citation type="submission" date="2021-03" db="EMBL/GenBank/DDBJ databases">
        <title>Genomic Encyclopedia of Type Strains, Phase IV (KMG-IV): sequencing the most valuable type-strain genomes for metagenomic binning, comparative biology and taxonomic classification.</title>
        <authorList>
            <person name="Goeker M."/>
        </authorList>
    </citation>
    <scope>NUCLEOTIDE SEQUENCE [LARGE SCALE GENOMIC DNA]</scope>
    <source>
        <strain evidence="1 2">DSM 40526</strain>
    </source>
</reference>
<dbReference type="EMBL" id="JAGGLQ010000001">
    <property type="protein sequence ID" value="MBP2034982.1"/>
    <property type="molecule type" value="Genomic_DNA"/>
</dbReference>
<proteinExistence type="predicted"/>
<gene>
    <name evidence="1" type="ORF">J2Z77_000766</name>
</gene>
<evidence type="ECO:0000313" key="2">
    <source>
        <dbReference type="Proteomes" id="UP001519310"/>
    </source>
</evidence>
<sequence length="87" mass="9602">MIGEASSFSVSSAAVVLASEVTAAGAATARTARQRREDIMLRLAASPERARERSRRWPTVWRGVGLVYADMMPAGAWRRPACWRVVR</sequence>
<comment type="caution">
    <text evidence="1">The sequence shown here is derived from an EMBL/GenBank/DDBJ whole genome shotgun (WGS) entry which is preliminary data.</text>
</comment>
<accession>A0ABS4KY69</accession>
<protein>
    <recommendedName>
        <fullName evidence="3">Secreted protein</fullName>
    </recommendedName>
</protein>
<dbReference type="RefSeq" id="WP_189965749.1">
    <property type="nucleotide sequence ID" value="NZ_BMVL01000002.1"/>
</dbReference>
<dbReference type="Proteomes" id="UP001519310">
    <property type="component" value="Unassembled WGS sequence"/>
</dbReference>